<evidence type="ECO:0000256" key="4">
    <source>
        <dbReference type="ARBA" id="ARBA00022989"/>
    </source>
</evidence>
<feature type="domain" description="Major facilitator superfamily (MFS) profile" evidence="7">
    <location>
        <begin position="4"/>
        <end position="381"/>
    </location>
</feature>
<accession>A0A6J4T583</accession>
<dbReference type="GO" id="GO:0022857">
    <property type="term" value="F:transmembrane transporter activity"/>
    <property type="evidence" value="ECO:0007669"/>
    <property type="project" value="InterPro"/>
</dbReference>
<feature type="transmembrane region" description="Helical" evidence="6">
    <location>
        <begin position="102"/>
        <end position="122"/>
    </location>
</feature>
<dbReference type="AlphaFoldDB" id="A0A6J4T583"/>
<proteinExistence type="predicted"/>
<evidence type="ECO:0000256" key="1">
    <source>
        <dbReference type="ARBA" id="ARBA00004651"/>
    </source>
</evidence>
<dbReference type="GO" id="GO:0005886">
    <property type="term" value="C:plasma membrane"/>
    <property type="evidence" value="ECO:0007669"/>
    <property type="project" value="UniProtKB-SubCell"/>
</dbReference>
<evidence type="ECO:0000256" key="6">
    <source>
        <dbReference type="SAM" id="Phobius"/>
    </source>
</evidence>
<feature type="transmembrane region" description="Helical" evidence="6">
    <location>
        <begin position="73"/>
        <end position="96"/>
    </location>
</feature>
<keyword evidence="5 6" id="KW-0472">Membrane</keyword>
<evidence type="ECO:0000313" key="8">
    <source>
        <dbReference type="EMBL" id="CAA9513489.1"/>
    </source>
</evidence>
<dbReference type="PANTHER" id="PTHR23506:SF23">
    <property type="entry name" value="GH10249P"/>
    <property type="match status" value="1"/>
</dbReference>
<dbReference type="EMBL" id="CADCVS010000341">
    <property type="protein sequence ID" value="CAA9513489.1"/>
    <property type="molecule type" value="Genomic_DNA"/>
</dbReference>
<organism evidence="8">
    <name type="scientific">uncultured Solirubrobacteraceae bacterium</name>
    <dbReference type="NCBI Taxonomy" id="1162706"/>
    <lineage>
        <taxon>Bacteria</taxon>
        <taxon>Bacillati</taxon>
        <taxon>Actinomycetota</taxon>
        <taxon>Thermoleophilia</taxon>
        <taxon>Solirubrobacterales</taxon>
        <taxon>Solirubrobacteraceae</taxon>
        <taxon>environmental samples</taxon>
    </lineage>
</organism>
<evidence type="ECO:0000256" key="2">
    <source>
        <dbReference type="ARBA" id="ARBA00022448"/>
    </source>
</evidence>
<gene>
    <name evidence="8" type="ORF">AVDCRST_MAG30-2632</name>
</gene>
<dbReference type="InterPro" id="IPR050930">
    <property type="entry name" value="MFS_Vesicular_Transporter"/>
</dbReference>
<feature type="transmembrane region" description="Helical" evidence="6">
    <location>
        <begin position="356"/>
        <end position="374"/>
    </location>
</feature>
<name>A0A6J4T583_9ACTN</name>
<feature type="transmembrane region" description="Helical" evidence="6">
    <location>
        <begin position="202"/>
        <end position="222"/>
    </location>
</feature>
<dbReference type="PANTHER" id="PTHR23506">
    <property type="entry name" value="GH10249P"/>
    <property type="match status" value="1"/>
</dbReference>
<protein>
    <recommendedName>
        <fullName evidence="7">Major facilitator superfamily (MFS) profile domain-containing protein</fullName>
    </recommendedName>
</protein>
<sequence length="386" mass="37965">MRLTLPLVALVGAVLFVDMAAYSAITPLLPGYAEDLGLSKAATGVLGAAFAAGTFAGALPGGWVAARIGGRATVLIGLGTMSFAAIAFGVGGSVVFLDVARFVQGVGGAFTWSGGLAWLVAATPKDRRGAVIGSALAAAIAGTLAGPALGALAEVVGTEGVFTGLVVLAAALAALGLREPAVAPAFGVEPGDLRRIATDRRVYGGMWLIAFPGLAFGVINVLGPLRFDELGAGVGLIAAVFLVAAGAEAAMSPVAGRLSDRHGPMAPMRVGLGVAALLLAALTLPDAVVLLAVGVVLIGPTLGTLWAPALALVSDVLESRSLDPALGYGLTNLSWAAGAAVGASGGASLADATTDAVPYLLIAALAAVTLALSLRGRVPVRTSTAH</sequence>
<feature type="transmembrane region" description="Helical" evidence="6">
    <location>
        <begin position="325"/>
        <end position="350"/>
    </location>
</feature>
<feature type="transmembrane region" description="Helical" evidence="6">
    <location>
        <begin position="129"/>
        <end position="149"/>
    </location>
</feature>
<dbReference type="Gene3D" id="1.20.1250.20">
    <property type="entry name" value="MFS general substrate transporter like domains"/>
    <property type="match status" value="1"/>
</dbReference>
<dbReference type="InterPro" id="IPR020846">
    <property type="entry name" value="MFS_dom"/>
</dbReference>
<dbReference type="Pfam" id="PF07690">
    <property type="entry name" value="MFS_1"/>
    <property type="match status" value="1"/>
</dbReference>
<feature type="transmembrane region" description="Helical" evidence="6">
    <location>
        <begin position="234"/>
        <end position="254"/>
    </location>
</feature>
<keyword evidence="3 6" id="KW-0812">Transmembrane</keyword>
<evidence type="ECO:0000259" key="7">
    <source>
        <dbReference type="PROSITE" id="PS50850"/>
    </source>
</evidence>
<feature type="transmembrane region" description="Helical" evidence="6">
    <location>
        <begin position="266"/>
        <end position="284"/>
    </location>
</feature>
<evidence type="ECO:0000256" key="5">
    <source>
        <dbReference type="ARBA" id="ARBA00023136"/>
    </source>
</evidence>
<comment type="subcellular location">
    <subcellularLocation>
        <location evidence="1">Cell membrane</location>
        <topology evidence="1">Multi-pass membrane protein</topology>
    </subcellularLocation>
</comment>
<dbReference type="InterPro" id="IPR036259">
    <property type="entry name" value="MFS_trans_sf"/>
</dbReference>
<reference evidence="8" key="1">
    <citation type="submission" date="2020-02" db="EMBL/GenBank/DDBJ databases">
        <authorList>
            <person name="Meier V. D."/>
        </authorList>
    </citation>
    <scope>NUCLEOTIDE SEQUENCE</scope>
    <source>
        <strain evidence="8">AVDCRST_MAG30</strain>
    </source>
</reference>
<feature type="transmembrane region" description="Helical" evidence="6">
    <location>
        <begin position="47"/>
        <end position="66"/>
    </location>
</feature>
<keyword evidence="4 6" id="KW-1133">Transmembrane helix</keyword>
<keyword evidence="2" id="KW-0813">Transport</keyword>
<dbReference type="InterPro" id="IPR011701">
    <property type="entry name" value="MFS"/>
</dbReference>
<feature type="transmembrane region" description="Helical" evidence="6">
    <location>
        <begin position="290"/>
        <end position="313"/>
    </location>
</feature>
<evidence type="ECO:0000256" key="3">
    <source>
        <dbReference type="ARBA" id="ARBA00022692"/>
    </source>
</evidence>
<feature type="transmembrane region" description="Helical" evidence="6">
    <location>
        <begin position="161"/>
        <end position="181"/>
    </location>
</feature>
<dbReference type="SUPFAM" id="SSF103473">
    <property type="entry name" value="MFS general substrate transporter"/>
    <property type="match status" value="1"/>
</dbReference>
<dbReference type="PROSITE" id="PS50850">
    <property type="entry name" value="MFS"/>
    <property type="match status" value="1"/>
</dbReference>